<evidence type="ECO:0000256" key="12">
    <source>
        <dbReference type="ARBA" id="ARBA00023033"/>
    </source>
</evidence>
<dbReference type="PROSITE" id="PS00086">
    <property type="entry name" value="CYTOCHROME_P450"/>
    <property type="match status" value="1"/>
</dbReference>
<dbReference type="AlphaFoldDB" id="A0A6M2D3M8"/>
<dbReference type="InterPro" id="IPR036396">
    <property type="entry name" value="Cyt_P450_sf"/>
</dbReference>
<keyword evidence="6 14" id="KW-0349">Heme</keyword>
<evidence type="ECO:0000256" key="5">
    <source>
        <dbReference type="ARBA" id="ARBA00010617"/>
    </source>
</evidence>
<dbReference type="PRINTS" id="PR00385">
    <property type="entry name" value="P450"/>
</dbReference>
<dbReference type="GO" id="GO:0005506">
    <property type="term" value="F:iron ion binding"/>
    <property type="evidence" value="ECO:0007669"/>
    <property type="project" value="InterPro"/>
</dbReference>
<dbReference type="SUPFAM" id="SSF48264">
    <property type="entry name" value="Cytochrome P450"/>
    <property type="match status" value="1"/>
</dbReference>
<dbReference type="FunFam" id="1.10.630.10:FF:000238">
    <property type="entry name" value="Cytochrome P450 2A6"/>
    <property type="match status" value="1"/>
</dbReference>
<dbReference type="GO" id="GO:0006082">
    <property type="term" value="P:organic acid metabolic process"/>
    <property type="evidence" value="ECO:0007669"/>
    <property type="project" value="TreeGrafter"/>
</dbReference>
<dbReference type="VEuPathDB" id="VectorBase:LOC119174026"/>
<evidence type="ECO:0000256" key="13">
    <source>
        <dbReference type="ARBA" id="ARBA00023136"/>
    </source>
</evidence>
<dbReference type="GO" id="GO:0005789">
    <property type="term" value="C:endoplasmic reticulum membrane"/>
    <property type="evidence" value="ECO:0007669"/>
    <property type="project" value="UniProtKB-SubCell"/>
</dbReference>
<dbReference type="OrthoDB" id="6507093at2759"/>
<dbReference type="EMBL" id="GHWJ01007768">
    <property type="protein sequence ID" value="NOV40505.1"/>
    <property type="molecule type" value="Transcribed_RNA"/>
</dbReference>
<keyword evidence="16" id="KW-0812">Transmembrane</keyword>
<organism evidence="17">
    <name type="scientific">Rhipicephalus microplus</name>
    <name type="common">Cattle tick</name>
    <name type="synonym">Boophilus microplus</name>
    <dbReference type="NCBI Taxonomy" id="6941"/>
    <lineage>
        <taxon>Eukaryota</taxon>
        <taxon>Metazoa</taxon>
        <taxon>Ecdysozoa</taxon>
        <taxon>Arthropoda</taxon>
        <taxon>Chelicerata</taxon>
        <taxon>Arachnida</taxon>
        <taxon>Acari</taxon>
        <taxon>Parasitiformes</taxon>
        <taxon>Ixodida</taxon>
        <taxon>Ixodoidea</taxon>
        <taxon>Ixodidae</taxon>
        <taxon>Rhipicephalinae</taxon>
        <taxon>Rhipicephalus</taxon>
        <taxon>Boophilus</taxon>
    </lineage>
</organism>
<dbReference type="GO" id="GO:0020037">
    <property type="term" value="F:heme binding"/>
    <property type="evidence" value="ECO:0007669"/>
    <property type="project" value="InterPro"/>
</dbReference>
<keyword evidence="11 14" id="KW-0408">Iron</keyword>
<name>A0A6M2D3M8_RHIMP</name>
<feature type="binding site" description="axial binding residue" evidence="14">
    <location>
        <position position="444"/>
    </location>
    <ligand>
        <name>heme</name>
        <dbReference type="ChEBI" id="CHEBI:30413"/>
    </ligand>
    <ligandPart>
        <name>Fe</name>
        <dbReference type="ChEBI" id="CHEBI:18248"/>
    </ligandPart>
</feature>
<keyword evidence="10 15" id="KW-0560">Oxidoreductase</keyword>
<reference evidence="17" key="1">
    <citation type="submission" date="2019-09" db="EMBL/GenBank/DDBJ databases">
        <title>Organ-specific transcriptomic study of the physiology of the cattle tick, Rhipicephalus microplus.</title>
        <authorList>
            <person name="Tirloni L."/>
            <person name="Braz G."/>
            <person name="Gandara A.C.P."/>
            <person name="Sabadin G.A."/>
            <person name="da Silva R.M."/>
            <person name="Guizzo M.G."/>
            <person name="Machado J.A."/>
            <person name="Costa E.P."/>
            <person name="Gomes H.F."/>
            <person name="Moraes J."/>
            <person name="Mota M.B.S."/>
            <person name="Mesquita R.D."/>
            <person name="Alvarenga P.H."/>
            <person name="Alves F."/>
            <person name="Seixas A."/>
            <person name="da Fonseca R.N."/>
            <person name="Fogaca A."/>
            <person name="Logullo C."/>
            <person name="Tanaka A."/>
            <person name="Daffre S."/>
            <person name="Termignoni C."/>
            <person name="Vaz I.S.Jr."/>
            <person name="Oliveira P.L."/>
            <person name="Ribeiro J.M."/>
        </authorList>
    </citation>
    <scope>NUCLEOTIDE SEQUENCE</scope>
    <source>
        <strain evidence="17">Porto Alegre</strain>
    </source>
</reference>
<keyword evidence="13 16" id="KW-0472">Membrane</keyword>
<dbReference type="PRINTS" id="PR00463">
    <property type="entry name" value="EP450I"/>
</dbReference>
<proteinExistence type="inferred from homology"/>
<protein>
    <submittedName>
        <fullName evidence="17">Putative cytochrome</fullName>
    </submittedName>
</protein>
<sequence>MQYFLRECAITSLMVGAVALLVQYLWVMLRRCLRSSLPPGPFGVPVLGYLPYMPRNHYCLETLRSKYGGVFGFHVGSQYVVFLCDFHSAKEALSHDALLNRPPQFPFNVNEHSQGLLVANGPMWKIQRRFSLKLFHQLGIATPTMERYIREELGHLVDKILSLQGKPVIPGVMLTPSVSNIISTLVFGRRFDYDDPERVYLDKLINVIPVLAAQTSTVYFFPWIIKLLRFFHVGTCEKLREALILREDFAESKIDEHHATYKEGVVRDYIDGFLSEMAKRENEQNNTFTRNVLKGNIATFFGAGSETVRSTMEWLLLMCAARPELQQRMQAEIDCLLVNSQCVHVRWENRGELAYTQAFIWETMRFKPPTPLNPMRHATADIKVGGYIIPRGSIVIVSFWSVLHDKSVWGDPEVFRPERFLVDGGTRAVKPQQFIPFSYGKRSCPGESIASIEAFLYLTTVLKNFAVEAPPRGTGLVFDEVAGISLRPKPQELIFRRRHPGT</sequence>
<keyword evidence="8" id="KW-0256">Endoplasmic reticulum</keyword>
<evidence type="ECO:0000256" key="2">
    <source>
        <dbReference type="ARBA" id="ARBA00003690"/>
    </source>
</evidence>
<evidence type="ECO:0000256" key="11">
    <source>
        <dbReference type="ARBA" id="ARBA00023004"/>
    </source>
</evidence>
<comment type="similarity">
    <text evidence="5 15">Belongs to the cytochrome P450 family.</text>
</comment>
<dbReference type="PANTHER" id="PTHR24300:SF375">
    <property type="entry name" value="CYTOCHROME P450 FAMILY"/>
    <property type="match status" value="1"/>
</dbReference>
<accession>A0A6M2D3M8</accession>
<evidence type="ECO:0000256" key="9">
    <source>
        <dbReference type="ARBA" id="ARBA00022848"/>
    </source>
</evidence>
<dbReference type="InterPro" id="IPR002401">
    <property type="entry name" value="Cyt_P450_E_grp-I"/>
</dbReference>
<comment type="function">
    <text evidence="2">May be involved in the metabolism of insect hormones and in the breakdown of synthetic insecticides.</text>
</comment>
<keyword evidence="9" id="KW-0492">Microsome</keyword>
<dbReference type="InterPro" id="IPR017972">
    <property type="entry name" value="Cyt_P450_CS"/>
</dbReference>
<evidence type="ECO:0000313" key="17">
    <source>
        <dbReference type="EMBL" id="NOV40505.1"/>
    </source>
</evidence>
<evidence type="ECO:0000256" key="16">
    <source>
        <dbReference type="SAM" id="Phobius"/>
    </source>
</evidence>
<evidence type="ECO:0000256" key="8">
    <source>
        <dbReference type="ARBA" id="ARBA00022824"/>
    </source>
</evidence>
<keyword evidence="16" id="KW-1133">Transmembrane helix</keyword>
<dbReference type="Gene3D" id="1.10.630.10">
    <property type="entry name" value="Cytochrome P450"/>
    <property type="match status" value="1"/>
</dbReference>
<dbReference type="InterPro" id="IPR050182">
    <property type="entry name" value="Cytochrome_P450_fam2"/>
</dbReference>
<evidence type="ECO:0000256" key="3">
    <source>
        <dbReference type="ARBA" id="ARBA00004174"/>
    </source>
</evidence>
<dbReference type="GO" id="GO:0006805">
    <property type="term" value="P:xenobiotic metabolic process"/>
    <property type="evidence" value="ECO:0007669"/>
    <property type="project" value="TreeGrafter"/>
</dbReference>
<dbReference type="PANTHER" id="PTHR24300">
    <property type="entry name" value="CYTOCHROME P450 508A4-RELATED"/>
    <property type="match status" value="1"/>
</dbReference>
<evidence type="ECO:0000256" key="6">
    <source>
        <dbReference type="ARBA" id="ARBA00022617"/>
    </source>
</evidence>
<comment type="subcellular location">
    <subcellularLocation>
        <location evidence="4">Endoplasmic reticulum membrane</location>
        <topology evidence="4">Peripheral membrane protein</topology>
    </subcellularLocation>
    <subcellularLocation>
        <location evidence="3">Microsome membrane</location>
        <topology evidence="3">Peripheral membrane protein</topology>
    </subcellularLocation>
</comment>
<evidence type="ECO:0000256" key="4">
    <source>
        <dbReference type="ARBA" id="ARBA00004406"/>
    </source>
</evidence>
<comment type="cofactor">
    <cofactor evidence="1 14">
        <name>heme</name>
        <dbReference type="ChEBI" id="CHEBI:30413"/>
    </cofactor>
</comment>
<evidence type="ECO:0000256" key="7">
    <source>
        <dbReference type="ARBA" id="ARBA00022723"/>
    </source>
</evidence>
<keyword evidence="7 14" id="KW-0479">Metal-binding</keyword>
<evidence type="ECO:0000256" key="15">
    <source>
        <dbReference type="RuleBase" id="RU000461"/>
    </source>
</evidence>
<dbReference type="Pfam" id="PF00067">
    <property type="entry name" value="p450"/>
    <property type="match status" value="1"/>
</dbReference>
<evidence type="ECO:0000256" key="1">
    <source>
        <dbReference type="ARBA" id="ARBA00001971"/>
    </source>
</evidence>
<feature type="transmembrane region" description="Helical" evidence="16">
    <location>
        <begin position="12"/>
        <end position="29"/>
    </location>
</feature>
<evidence type="ECO:0000256" key="14">
    <source>
        <dbReference type="PIRSR" id="PIRSR602401-1"/>
    </source>
</evidence>
<dbReference type="InterPro" id="IPR001128">
    <property type="entry name" value="Cyt_P450"/>
</dbReference>
<evidence type="ECO:0000256" key="10">
    <source>
        <dbReference type="ARBA" id="ARBA00023002"/>
    </source>
</evidence>
<dbReference type="GO" id="GO:0016712">
    <property type="term" value="F:oxidoreductase activity, acting on paired donors, with incorporation or reduction of molecular oxygen, reduced flavin or flavoprotein as one donor, and incorporation of one atom of oxygen"/>
    <property type="evidence" value="ECO:0007669"/>
    <property type="project" value="TreeGrafter"/>
</dbReference>
<keyword evidence="12 15" id="KW-0503">Monooxygenase</keyword>